<dbReference type="InterPro" id="IPR010987">
    <property type="entry name" value="Glutathione-S-Trfase_C-like"/>
</dbReference>
<dbReference type="InterPro" id="IPR040079">
    <property type="entry name" value="Glutathione_S-Trfase"/>
</dbReference>
<dbReference type="SFLD" id="SFLDS00019">
    <property type="entry name" value="Glutathione_Transferase_(cytos"/>
    <property type="match status" value="1"/>
</dbReference>
<keyword evidence="6" id="KW-0175">Coiled coil</keyword>
<evidence type="ECO:0000256" key="3">
    <source>
        <dbReference type="ARBA" id="ARBA00012452"/>
    </source>
</evidence>
<dbReference type="Pfam" id="PF02798">
    <property type="entry name" value="GST_N"/>
    <property type="match status" value="1"/>
</dbReference>
<evidence type="ECO:0000259" key="8">
    <source>
        <dbReference type="PROSITE" id="PS50405"/>
    </source>
</evidence>
<dbReference type="Pfam" id="PF14497">
    <property type="entry name" value="GST_C_3"/>
    <property type="match status" value="1"/>
</dbReference>
<feature type="domain" description="GST N-terminal" evidence="7">
    <location>
        <begin position="1"/>
        <end position="87"/>
    </location>
</feature>
<dbReference type="AlphaFoldDB" id="A0A023GJ06"/>
<comment type="function">
    <text evidence="1">Conjugation of reduced glutathione to a wide number of exogenous and endogenous hydrophobic electrophiles.</text>
</comment>
<protein>
    <recommendedName>
        <fullName evidence="3">glutathione transferase</fullName>
        <ecNumber evidence="3">2.5.1.18</ecNumber>
    </recommendedName>
</protein>
<evidence type="ECO:0000256" key="2">
    <source>
        <dbReference type="ARBA" id="ARBA00005861"/>
    </source>
</evidence>
<dbReference type="PROSITE" id="PS50404">
    <property type="entry name" value="GST_NTER"/>
    <property type="match status" value="1"/>
</dbReference>
<dbReference type="EC" id="2.5.1.18" evidence="3"/>
<reference evidence="9" key="1">
    <citation type="submission" date="2014-03" db="EMBL/GenBank/DDBJ databases">
        <title>The sialotranscriptome of Amblyomma triste, Amblyomma parvum and Amblyomma cajennense ticks, uncovered by 454-based RNA-seq.</title>
        <authorList>
            <person name="Garcia G.R."/>
            <person name="Gardinassi L.G."/>
            <person name="Ribeiro J.M."/>
            <person name="Anatriello E."/>
            <person name="Ferreira B.R."/>
            <person name="Moreira H.N."/>
            <person name="Mafra C."/>
            <person name="Olegario M.M."/>
            <person name="Szabo P.J."/>
            <person name="Miranda-Santos I.K."/>
            <person name="Maruyama S.R."/>
        </authorList>
    </citation>
    <scope>NUCLEOTIDE SEQUENCE</scope>
    <source>
        <strain evidence="9">Mato Grasso do Sul</strain>
        <tissue evidence="9">Salivary glands</tissue>
    </source>
</reference>
<evidence type="ECO:0000256" key="6">
    <source>
        <dbReference type="SAM" id="Coils"/>
    </source>
</evidence>
<evidence type="ECO:0000313" key="9">
    <source>
        <dbReference type="EMBL" id="JAC32993.1"/>
    </source>
</evidence>
<accession>A0A023GJ06</accession>
<dbReference type="SUPFAM" id="SSF52833">
    <property type="entry name" value="Thioredoxin-like"/>
    <property type="match status" value="1"/>
</dbReference>
<keyword evidence="4 9" id="KW-0808">Transferase</keyword>
<dbReference type="PANTHER" id="PTHR11571">
    <property type="entry name" value="GLUTATHIONE S-TRANSFERASE"/>
    <property type="match status" value="1"/>
</dbReference>
<dbReference type="InterPro" id="IPR004046">
    <property type="entry name" value="GST_C"/>
</dbReference>
<dbReference type="Gene3D" id="1.20.1050.10">
    <property type="match status" value="1"/>
</dbReference>
<dbReference type="SUPFAM" id="SSF47616">
    <property type="entry name" value="GST C-terminal domain-like"/>
    <property type="match status" value="1"/>
</dbReference>
<evidence type="ECO:0000256" key="1">
    <source>
        <dbReference type="ARBA" id="ARBA00003701"/>
    </source>
</evidence>
<dbReference type="SFLD" id="SFLDG00363">
    <property type="entry name" value="AMPS_(cytGST):_Alpha-__Mu-__Pi"/>
    <property type="match status" value="1"/>
</dbReference>
<sequence length="224" mass="27012">MAPVLGYWNLRSLGQPIRNLLIYKGVQFEDKQYKVGPMPDIWGEWFKEKFTLGLEYPNLPYYIDGDVKITQSLAILRYLGRKHDLTSRNEEENIELDMLEQQVREMYLMLPYSAAPLAQLYYSLETYAKELDDFLGPWDRLLANRKWVMGDRMTYVDFLLYEGLDWHREFKPEAVQRWPNIVRYLERFEELPNIKEYFASDKYKKWPILGPHRPWGNKMPREKI</sequence>
<evidence type="ECO:0000256" key="4">
    <source>
        <dbReference type="ARBA" id="ARBA00022679"/>
    </source>
</evidence>
<comment type="similarity">
    <text evidence="2">Belongs to the GST superfamily. Mu family.</text>
</comment>
<dbReference type="PANTHER" id="PTHR11571:SF222">
    <property type="entry name" value="GLUTATHIONE TRANSFERASE"/>
    <property type="match status" value="1"/>
</dbReference>
<dbReference type="CDD" id="cd03075">
    <property type="entry name" value="GST_N_Mu"/>
    <property type="match status" value="1"/>
</dbReference>
<dbReference type="GO" id="GO:0004364">
    <property type="term" value="F:glutathione transferase activity"/>
    <property type="evidence" value="ECO:0007669"/>
    <property type="project" value="UniProtKB-EC"/>
</dbReference>
<feature type="domain" description="GST C-terminal" evidence="8">
    <location>
        <begin position="89"/>
        <end position="208"/>
    </location>
</feature>
<dbReference type="PROSITE" id="PS50405">
    <property type="entry name" value="GST_CTER"/>
    <property type="match status" value="1"/>
</dbReference>
<name>A0A023GJ06_AMBTT</name>
<dbReference type="InterPro" id="IPR036249">
    <property type="entry name" value="Thioredoxin-like_sf"/>
</dbReference>
<evidence type="ECO:0000256" key="5">
    <source>
        <dbReference type="ARBA" id="ARBA00047960"/>
    </source>
</evidence>
<dbReference type="GO" id="GO:0006749">
    <property type="term" value="P:glutathione metabolic process"/>
    <property type="evidence" value="ECO:0007669"/>
    <property type="project" value="TreeGrafter"/>
</dbReference>
<feature type="coiled-coil region" evidence="6">
    <location>
        <begin position="82"/>
        <end position="109"/>
    </location>
</feature>
<proteinExistence type="evidence at transcript level"/>
<dbReference type="InterPro" id="IPR004045">
    <property type="entry name" value="Glutathione_S-Trfase_N"/>
</dbReference>
<comment type="catalytic activity">
    <reaction evidence="5">
        <text>RX + glutathione = an S-substituted glutathione + a halide anion + H(+)</text>
        <dbReference type="Rhea" id="RHEA:16437"/>
        <dbReference type="ChEBI" id="CHEBI:15378"/>
        <dbReference type="ChEBI" id="CHEBI:16042"/>
        <dbReference type="ChEBI" id="CHEBI:17792"/>
        <dbReference type="ChEBI" id="CHEBI:57925"/>
        <dbReference type="ChEBI" id="CHEBI:90779"/>
        <dbReference type="EC" id="2.5.1.18"/>
    </reaction>
</comment>
<dbReference type="FunFam" id="1.20.1050.10:FF:000003">
    <property type="entry name" value="Glutathione S-transferase 2"/>
    <property type="match status" value="1"/>
</dbReference>
<dbReference type="InterPro" id="IPR050213">
    <property type="entry name" value="GST_superfamily"/>
</dbReference>
<dbReference type="EMBL" id="GBBM01002425">
    <property type="protein sequence ID" value="JAC32993.1"/>
    <property type="molecule type" value="mRNA"/>
</dbReference>
<evidence type="ECO:0000259" key="7">
    <source>
        <dbReference type="PROSITE" id="PS50404"/>
    </source>
</evidence>
<dbReference type="SFLD" id="SFLDG01205">
    <property type="entry name" value="AMPS.1"/>
    <property type="match status" value="1"/>
</dbReference>
<dbReference type="Gene3D" id="3.40.30.10">
    <property type="entry name" value="Glutaredoxin"/>
    <property type="match status" value="1"/>
</dbReference>
<organism evidence="9">
    <name type="scientific">Amblyomma triste</name>
    <name type="common">Neotropical tick</name>
    <dbReference type="NCBI Taxonomy" id="251400"/>
    <lineage>
        <taxon>Eukaryota</taxon>
        <taxon>Metazoa</taxon>
        <taxon>Ecdysozoa</taxon>
        <taxon>Arthropoda</taxon>
        <taxon>Chelicerata</taxon>
        <taxon>Arachnida</taxon>
        <taxon>Acari</taxon>
        <taxon>Parasitiformes</taxon>
        <taxon>Ixodida</taxon>
        <taxon>Ixodoidea</taxon>
        <taxon>Ixodidae</taxon>
        <taxon>Amblyomminae</taxon>
        <taxon>Amblyomma</taxon>
    </lineage>
</organism>
<dbReference type="InterPro" id="IPR036282">
    <property type="entry name" value="Glutathione-S-Trfase_C_sf"/>
</dbReference>